<feature type="transmembrane region" description="Helical" evidence="5">
    <location>
        <begin position="26"/>
        <end position="48"/>
    </location>
</feature>
<dbReference type="PATRIC" id="fig|582680.7.peg.3026"/>
<feature type="transmembrane region" description="Helical" evidence="5">
    <location>
        <begin position="212"/>
        <end position="232"/>
    </location>
</feature>
<dbReference type="InterPro" id="IPR002293">
    <property type="entry name" value="AA/rel_permease1"/>
</dbReference>
<dbReference type="EMBL" id="JYIT01000083">
    <property type="protein sequence ID" value="KJL19923.1"/>
    <property type="molecule type" value="Genomic_DNA"/>
</dbReference>
<dbReference type="PIRSF" id="PIRSF006060">
    <property type="entry name" value="AA_transporter"/>
    <property type="match status" value="1"/>
</dbReference>
<keyword evidence="7" id="KW-1185">Reference proteome</keyword>
<sequence length="488" mass="51563">MTSIAQQLLRRKPIPRESGDSPLRRTIGLFPLMAIGISATIGTGIFFIMSQAVPLAGPAVVWSFVIAGIVAGLTALCYAELAGAVPVSGSTYSYAFATLGEGTAMVVGACLLLEYAVSAAAVAVGWSQYVNELIGNLFGWHLPAALSNAPEEGGVVNLPAVILVALCAVLLIRGTRESVLTNAIMVCIKIAVLLFFIAVGVTGWNSDHFADFAPYGIGGIAAGAGVIFFSFVGLDAVSTAGEEAKNPRRNLPLAIIGALLVVITLYIGVAVVGIGAQDPKKFENQEAGLSEILTHVIGSSWPGTVLAAGAVISIFSVTLVTIYGQTRILFAMARDGMVPKVFAKVNERTRTPIQNTIIVSTVVAVLAGVIPINFLAEMTSIGTLAAFLVVSVGLIILRVREPELERGFKVPLYPITPILSILGCIWIITQLRPITIAVFAIWVAVFLVFYFFYGRRRSILEPGNELGDPDVPFTAVVRQPGTHDGVER</sequence>
<evidence type="ECO:0000313" key="6">
    <source>
        <dbReference type="EMBL" id="KJL19923.1"/>
    </source>
</evidence>
<keyword evidence="3 5" id="KW-1133">Transmembrane helix</keyword>
<keyword evidence="2 5" id="KW-0812">Transmembrane</keyword>
<evidence type="ECO:0000256" key="5">
    <source>
        <dbReference type="SAM" id="Phobius"/>
    </source>
</evidence>
<dbReference type="Gene3D" id="1.20.1740.10">
    <property type="entry name" value="Amino acid/polyamine transporter I"/>
    <property type="match status" value="1"/>
</dbReference>
<comment type="caution">
    <text evidence="6">The sequence shown here is derived from an EMBL/GenBank/DDBJ whole genome shotgun (WGS) entry which is preliminary data.</text>
</comment>
<feature type="transmembrane region" description="Helical" evidence="5">
    <location>
        <begin position="60"/>
        <end position="81"/>
    </location>
</feature>
<dbReference type="PANTHER" id="PTHR43243:SF24">
    <property type="entry name" value="CATIONIC AMINO ACID TRANSPORT INTEGRAL MEMBRANE PROTEIN ROCE-RELATED"/>
    <property type="match status" value="1"/>
</dbReference>
<dbReference type="Proteomes" id="UP000033448">
    <property type="component" value="Unassembled WGS sequence"/>
</dbReference>
<feature type="transmembrane region" description="Helical" evidence="5">
    <location>
        <begin position="434"/>
        <end position="453"/>
    </location>
</feature>
<proteinExistence type="predicted"/>
<feature type="transmembrane region" description="Helical" evidence="5">
    <location>
        <begin position="253"/>
        <end position="276"/>
    </location>
</feature>
<comment type="subcellular location">
    <subcellularLocation>
        <location evidence="1">Membrane</location>
        <topology evidence="1">Multi-pass membrane protein</topology>
    </subcellularLocation>
</comment>
<evidence type="ECO:0000313" key="7">
    <source>
        <dbReference type="Proteomes" id="UP000033448"/>
    </source>
</evidence>
<dbReference type="GO" id="GO:0015171">
    <property type="term" value="F:amino acid transmembrane transporter activity"/>
    <property type="evidence" value="ECO:0007669"/>
    <property type="project" value="TreeGrafter"/>
</dbReference>
<dbReference type="Pfam" id="PF13520">
    <property type="entry name" value="AA_permease_2"/>
    <property type="match status" value="1"/>
</dbReference>
<feature type="transmembrane region" description="Helical" evidence="5">
    <location>
        <begin position="179"/>
        <end position="200"/>
    </location>
</feature>
<feature type="transmembrane region" description="Helical" evidence="5">
    <location>
        <begin position="381"/>
        <end position="399"/>
    </location>
</feature>
<feature type="transmembrane region" description="Helical" evidence="5">
    <location>
        <begin position="411"/>
        <end position="428"/>
    </location>
</feature>
<keyword evidence="4 5" id="KW-0472">Membrane</keyword>
<dbReference type="OrthoDB" id="9762947at2"/>
<dbReference type="GO" id="GO:0016020">
    <property type="term" value="C:membrane"/>
    <property type="evidence" value="ECO:0007669"/>
    <property type="project" value="UniProtKB-SubCell"/>
</dbReference>
<organism evidence="6 7">
    <name type="scientific">Microbacterium azadirachtae</name>
    <dbReference type="NCBI Taxonomy" id="582680"/>
    <lineage>
        <taxon>Bacteria</taxon>
        <taxon>Bacillati</taxon>
        <taxon>Actinomycetota</taxon>
        <taxon>Actinomycetes</taxon>
        <taxon>Micrococcales</taxon>
        <taxon>Microbacteriaceae</taxon>
        <taxon>Microbacterium</taxon>
    </lineage>
</organism>
<dbReference type="AlphaFoldDB" id="A0A0F0KGD3"/>
<gene>
    <name evidence="6" type="primary">yhdG_4</name>
    <name evidence="6" type="ORF">RL72_02969</name>
</gene>
<evidence type="ECO:0000256" key="4">
    <source>
        <dbReference type="ARBA" id="ARBA00023136"/>
    </source>
</evidence>
<evidence type="ECO:0000256" key="3">
    <source>
        <dbReference type="ARBA" id="ARBA00022989"/>
    </source>
</evidence>
<dbReference type="RefSeq" id="WP_045251601.1">
    <property type="nucleotide sequence ID" value="NZ_FNGQ01000003.1"/>
</dbReference>
<evidence type="ECO:0000256" key="2">
    <source>
        <dbReference type="ARBA" id="ARBA00022692"/>
    </source>
</evidence>
<feature type="transmembrane region" description="Helical" evidence="5">
    <location>
        <begin position="305"/>
        <end position="324"/>
    </location>
</feature>
<feature type="transmembrane region" description="Helical" evidence="5">
    <location>
        <begin position="154"/>
        <end position="172"/>
    </location>
</feature>
<feature type="transmembrane region" description="Helical" evidence="5">
    <location>
        <begin position="102"/>
        <end position="126"/>
    </location>
</feature>
<accession>A0A0F0KGD3</accession>
<feature type="transmembrane region" description="Helical" evidence="5">
    <location>
        <begin position="357"/>
        <end position="375"/>
    </location>
</feature>
<dbReference type="PANTHER" id="PTHR43243">
    <property type="entry name" value="INNER MEMBRANE TRANSPORTER YGJI-RELATED"/>
    <property type="match status" value="1"/>
</dbReference>
<evidence type="ECO:0000256" key="1">
    <source>
        <dbReference type="ARBA" id="ARBA00004141"/>
    </source>
</evidence>
<name>A0A0F0KGD3_9MICO</name>
<reference evidence="6 7" key="1">
    <citation type="submission" date="2015-02" db="EMBL/GenBank/DDBJ databases">
        <title>Draft genome sequences of ten Microbacterium spp. with emphasis on heavy metal contaminated environments.</title>
        <authorList>
            <person name="Corretto E."/>
        </authorList>
    </citation>
    <scope>NUCLEOTIDE SEQUENCE [LARGE SCALE GENOMIC DNA]</scope>
    <source>
        <strain evidence="6 7">DSM 23848</strain>
    </source>
</reference>
<protein>
    <submittedName>
        <fullName evidence="6">Putative amino acid permease YhdG</fullName>
    </submittedName>
</protein>